<organism evidence="6 7">
    <name type="scientific">Muricoccus pecuniae</name>
    <dbReference type="NCBI Taxonomy" id="693023"/>
    <lineage>
        <taxon>Bacteria</taxon>
        <taxon>Pseudomonadati</taxon>
        <taxon>Pseudomonadota</taxon>
        <taxon>Alphaproteobacteria</taxon>
        <taxon>Acetobacterales</taxon>
        <taxon>Roseomonadaceae</taxon>
        <taxon>Muricoccus</taxon>
    </lineage>
</organism>
<sequence length="272" mass="28623">MALNSVNTNTGASIALQTLNRTNDALAVTQKRISTGYRVADAKDDGAAFAVAQSVRADISGLTSANEQIGGVQGVLSTALSGLTKVSETMSNVRAVLVKLADGTLSSDQRTQYEAQYKSLQSQVKNYIEDATYNGRSLLSTTDGNIATVRNEKGTAYTLTAVDGATLELGTLTAGTAWATTALSASGDFTTKMNLINTAMNTFGNNNTYLQSQISYNKEKMASLETGLGALVDADLAKESAKLQALQIKQQLGTQSLSIANQAPQSLLSLFR</sequence>
<dbReference type="GO" id="GO:0005576">
    <property type="term" value="C:extracellular region"/>
    <property type="evidence" value="ECO:0007669"/>
    <property type="project" value="UniProtKB-SubCell"/>
</dbReference>
<comment type="function">
    <text evidence="3">Flagellin is the subunit protein which polymerizes to form the filaments of bacterial flagella.</text>
</comment>
<keyword evidence="3" id="KW-0964">Secreted</keyword>
<gene>
    <name evidence="6" type="ORF">FHS87_000778</name>
</gene>
<evidence type="ECO:0000313" key="7">
    <source>
        <dbReference type="Proteomes" id="UP000580654"/>
    </source>
</evidence>
<proteinExistence type="inferred from homology"/>
<dbReference type="Pfam" id="PF00700">
    <property type="entry name" value="Flagellin_C"/>
    <property type="match status" value="1"/>
</dbReference>
<feature type="domain" description="Flagellin C-terminal" evidence="5">
    <location>
        <begin position="192"/>
        <end position="271"/>
    </location>
</feature>
<evidence type="ECO:0000256" key="3">
    <source>
        <dbReference type="RuleBase" id="RU362073"/>
    </source>
</evidence>
<comment type="subcellular location">
    <subcellularLocation>
        <location evidence="3">Secreted</location>
    </subcellularLocation>
    <subcellularLocation>
        <location evidence="3">Bacterial flagellum</location>
    </subcellularLocation>
</comment>
<evidence type="ECO:0000259" key="5">
    <source>
        <dbReference type="Pfam" id="PF00700"/>
    </source>
</evidence>
<keyword evidence="2 3" id="KW-0975">Bacterial flagellum</keyword>
<evidence type="ECO:0000259" key="4">
    <source>
        <dbReference type="Pfam" id="PF00669"/>
    </source>
</evidence>
<comment type="caution">
    <text evidence="6">The sequence shown here is derived from an EMBL/GenBank/DDBJ whole genome shotgun (WGS) entry which is preliminary data.</text>
</comment>
<dbReference type="InterPro" id="IPR046358">
    <property type="entry name" value="Flagellin_C"/>
</dbReference>
<dbReference type="EMBL" id="JACIJD010000003">
    <property type="protein sequence ID" value="MBB5692759.1"/>
    <property type="molecule type" value="Genomic_DNA"/>
</dbReference>
<dbReference type="InterPro" id="IPR001492">
    <property type="entry name" value="Flagellin"/>
</dbReference>
<protein>
    <recommendedName>
        <fullName evidence="3">Flagellin</fullName>
    </recommendedName>
</protein>
<keyword evidence="6" id="KW-0969">Cilium</keyword>
<keyword evidence="6" id="KW-0282">Flagellum</keyword>
<dbReference type="AlphaFoldDB" id="A0A840Y1S2"/>
<dbReference type="Pfam" id="PF00669">
    <property type="entry name" value="Flagellin_N"/>
    <property type="match status" value="1"/>
</dbReference>
<dbReference type="Gene3D" id="1.20.1330.10">
    <property type="entry name" value="f41 fragment of flagellin, N-terminal domain"/>
    <property type="match status" value="1"/>
</dbReference>
<evidence type="ECO:0000313" key="6">
    <source>
        <dbReference type="EMBL" id="MBB5692759.1"/>
    </source>
</evidence>
<evidence type="ECO:0000256" key="2">
    <source>
        <dbReference type="ARBA" id="ARBA00023143"/>
    </source>
</evidence>
<dbReference type="PRINTS" id="PR00207">
    <property type="entry name" value="FLAGELLIN"/>
</dbReference>
<dbReference type="GO" id="GO:0009288">
    <property type="term" value="C:bacterial-type flagellum"/>
    <property type="evidence" value="ECO:0007669"/>
    <property type="project" value="UniProtKB-SubCell"/>
</dbReference>
<evidence type="ECO:0000256" key="1">
    <source>
        <dbReference type="ARBA" id="ARBA00005709"/>
    </source>
</evidence>
<reference evidence="6 7" key="1">
    <citation type="submission" date="2020-08" db="EMBL/GenBank/DDBJ databases">
        <title>Genomic Encyclopedia of Type Strains, Phase IV (KMG-IV): sequencing the most valuable type-strain genomes for metagenomic binning, comparative biology and taxonomic classification.</title>
        <authorList>
            <person name="Goeker M."/>
        </authorList>
    </citation>
    <scope>NUCLEOTIDE SEQUENCE [LARGE SCALE GENOMIC DNA]</scope>
    <source>
        <strain evidence="6 7">DSM 25622</strain>
    </source>
</reference>
<feature type="domain" description="Flagellin N-terminal" evidence="4">
    <location>
        <begin position="6"/>
        <end position="141"/>
    </location>
</feature>
<dbReference type="PANTHER" id="PTHR42792">
    <property type="entry name" value="FLAGELLIN"/>
    <property type="match status" value="1"/>
</dbReference>
<comment type="similarity">
    <text evidence="1 3">Belongs to the bacterial flagellin family.</text>
</comment>
<dbReference type="PANTHER" id="PTHR42792:SF2">
    <property type="entry name" value="FLAGELLIN"/>
    <property type="match status" value="1"/>
</dbReference>
<accession>A0A840Y1S2</accession>
<dbReference type="InterPro" id="IPR001029">
    <property type="entry name" value="Flagellin_N"/>
</dbReference>
<name>A0A840Y1S2_9PROT</name>
<keyword evidence="6" id="KW-0966">Cell projection</keyword>
<dbReference type="Proteomes" id="UP000580654">
    <property type="component" value="Unassembled WGS sequence"/>
</dbReference>
<dbReference type="SUPFAM" id="SSF64518">
    <property type="entry name" value="Phase 1 flagellin"/>
    <property type="match status" value="1"/>
</dbReference>
<dbReference type="GO" id="GO:0005198">
    <property type="term" value="F:structural molecule activity"/>
    <property type="evidence" value="ECO:0007669"/>
    <property type="project" value="UniProtKB-UniRule"/>
</dbReference>
<keyword evidence="7" id="KW-1185">Reference proteome</keyword>
<dbReference type="RefSeq" id="WP_184514099.1">
    <property type="nucleotide sequence ID" value="NZ_JACIJD010000003.1"/>
</dbReference>